<keyword evidence="3" id="KW-1185">Reference proteome</keyword>
<keyword evidence="1" id="KW-0472">Membrane</keyword>
<feature type="transmembrane region" description="Helical" evidence="1">
    <location>
        <begin position="38"/>
        <end position="62"/>
    </location>
</feature>
<dbReference type="RefSeq" id="WP_072754722.1">
    <property type="nucleotide sequence ID" value="NZ_FQUK01000002.1"/>
</dbReference>
<dbReference type="InterPro" id="IPR052966">
    <property type="entry name" value="Beta-lactamase_Reg"/>
</dbReference>
<accession>A0A1M4SC09</accession>
<feature type="transmembrane region" description="Helical" evidence="1">
    <location>
        <begin position="272"/>
        <end position="293"/>
    </location>
</feature>
<evidence type="ECO:0000313" key="2">
    <source>
        <dbReference type="EMBL" id="SHE29729.1"/>
    </source>
</evidence>
<dbReference type="STRING" id="213588.SAMN02745204_00140"/>
<dbReference type="GO" id="GO:0005886">
    <property type="term" value="C:plasma membrane"/>
    <property type="evidence" value="ECO:0007669"/>
    <property type="project" value="TreeGrafter"/>
</dbReference>
<organism evidence="2 3">
    <name type="scientific">Thermomonas hydrothermalis</name>
    <dbReference type="NCBI Taxonomy" id="213588"/>
    <lineage>
        <taxon>Bacteria</taxon>
        <taxon>Pseudomonadati</taxon>
        <taxon>Pseudomonadota</taxon>
        <taxon>Gammaproteobacteria</taxon>
        <taxon>Lysobacterales</taxon>
        <taxon>Lysobacteraceae</taxon>
        <taxon>Thermomonas</taxon>
    </lineage>
</organism>
<sequence length="294" mass="30983">MATTLLAVVVALFLGHLAPGLAAAVRRYGGIHRWFRTVAAALPAGMQAVVAIAAPVLLLTAVQVALRPLAWGLPALGLGIVVLFLCWGPRDLDRDVEAVLAAPDEASCRAAVQRLWPSAQATVQDGAGCIEAVFRSALRRWFGVLFWFSLLGPAGALLYRLTALAAEGDASEPPLPFQPAAVRLLALLDWPVAQLMTLALAVVGDFSSVVNAWRTPDAFGLGLGVLAAAARASVRTDIAEEVADYTAAGIPEGAALKDVFGPLPELREAMNLIWRMLLLWLAVLALFVVAGWVG</sequence>
<protein>
    <submittedName>
        <fullName evidence="2">AmpE protein</fullName>
    </submittedName>
</protein>
<dbReference type="AlphaFoldDB" id="A0A1M4SC09"/>
<dbReference type="PANTHER" id="PTHR38684:SF1">
    <property type="entry name" value="PROTEIN AMPE"/>
    <property type="match status" value="1"/>
</dbReference>
<gene>
    <name evidence="2" type="ORF">SAMN02745204_00140</name>
</gene>
<dbReference type="OrthoDB" id="9811967at2"/>
<name>A0A1M4SC09_9GAMM</name>
<evidence type="ECO:0000313" key="3">
    <source>
        <dbReference type="Proteomes" id="UP000242857"/>
    </source>
</evidence>
<dbReference type="Proteomes" id="UP000242857">
    <property type="component" value="Unassembled WGS sequence"/>
</dbReference>
<dbReference type="EMBL" id="FQUK01000002">
    <property type="protein sequence ID" value="SHE29729.1"/>
    <property type="molecule type" value="Genomic_DNA"/>
</dbReference>
<reference evidence="3" key="1">
    <citation type="submission" date="2016-11" db="EMBL/GenBank/DDBJ databases">
        <authorList>
            <person name="Varghese N."/>
            <person name="Submissions S."/>
        </authorList>
    </citation>
    <scope>NUCLEOTIDE SEQUENCE [LARGE SCALE GENOMIC DNA]</scope>
    <source>
        <strain evidence="3">DSM 14834</strain>
    </source>
</reference>
<keyword evidence="1" id="KW-0812">Transmembrane</keyword>
<keyword evidence="1" id="KW-1133">Transmembrane helix</keyword>
<feature type="transmembrane region" description="Helical" evidence="1">
    <location>
        <begin position="69"/>
        <end position="90"/>
    </location>
</feature>
<dbReference type="PANTHER" id="PTHR38684">
    <property type="entry name" value="PROTEIN AMPE"/>
    <property type="match status" value="1"/>
</dbReference>
<dbReference type="GO" id="GO:0046677">
    <property type="term" value="P:response to antibiotic"/>
    <property type="evidence" value="ECO:0007669"/>
    <property type="project" value="TreeGrafter"/>
</dbReference>
<evidence type="ECO:0000256" key="1">
    <source>
        <dbReference type="SAM" id="Phobius"/>
    </source>
</evidence>
<proteinExistence type="predicted"/>
<feature type="transmembrane region" description="Helical" evidence="1">
    <location>
        <begin position="141"/>
        <end position="159"/>
    </location>
</feature>
<feature type="transmembrane region" description="Helical" evidence="1">
    <location>
        <begin position="180"/>
        <end position="203"/>
    </location>
</feature>